<feature type="domain" description="4Fe-4S ferredoxin-type" evidence="11">
    <location>
        <begin position="129"/>
        <end position="158"/>
    </location>
</feature>
<keyword evidence="2 10" id="KW-0004">4Fe-4S</keyword>
<organism evidence="13 14">
    <name type="scientific">Candidatus Desulfatibia profunda</name>
    <dbReference type="NCBI Taxonomy" id="2841695"/>
    <lineage>
        <taxon>Bacteria</taxon>
        <taxon>Pseudomonadati</taxon>
        <taxon>Thermodesulfobacteriota</taxon>
        <taxon>Desulfobacteria</taxon>
        <taxon>Desulfobacterales</taxon>
        <taxon>Desulfobacterales incertae sedis</taxon>
        <taxon>Candidatus Desulfatibia</taxon>
    </lineage>
</organism>
<evidence type="ECO:0000313" key="14">
    <source>
        <dbReference type="Proteomes" id="UP000603434"/>
    </source>
</evidence>
<keyword evidence="8 10" id="KW-0411">Iron-sulfur</keyword>
<dbReference type="SUPFAM" id="SSF51971">
    <property type="entry name" value="Nucleotide-binding domain"/>
    <property type="match status" value="1"/>
</dbReference>
<dbReference type="PANTHER" id="PTHR42783">
    <property type="entry name" value="GLUTAMATE SYNTHASE [NADPH] SMALL CHAIN"/>
    <property type="match status" value="1"/>
</dbReference>
<dbReference type="SUPFAM" id="SSF46548">
    <property type="entry name" value="alpha-helical ferredoxin"/>
    <property type="match status" value="2"/>
</dbReference>
<feature type="binding site" evidence="10">
    <location>
        <position position="144"/>
    </location>
    <ligand>
        <name>[4Fe-4S] cluster</name>
        <dbReference type="ChEBI" id="CHEBI:49883"/>
        <label>2</label>
    </ligand>
</feature>
<feature type="region of interest" description="Hydrophobic" evidence="10">
    <location>
        <begin position="1"/>
        <end position="24"/>
    </location>
</feature>
<feature type="binding site" evidence="10">
    <location>
        <position position="55"/>
    </location>
    <ligand>
        <name>[4Fe-4S] cluster</name>
        <dbReference type="ChEBI" id="CHEBI:49883"/>
        <label>1</label>
    </ligand>
</feature>
<dbReference type="InterPro" id="IPR009051">
    <property type="entry name" value="Helical_ferredxn"/>
</dbReference>
<dbReference type="Pfam" id="PF00037">
    <property type="entry name" value="Fer4"/>
    <property type="match status" value="1"/>
</dbReference>
<keyword evidence="1 10" id="KW-0813">Transport</keyword>
<dbReference type="InterPro" id="IPR023753">
    <property type="entry name" value="FAD/NAD-binding_dom"/>
</dbReference>
<dbReference type="Pfam" id="PF04060">
    <property type="entry name" value="FeS"/>
    <property type="match status" value="1"/>
</dbReference>
<dbReference type="Pfam" id="PF14691">
    <property type="entry name" value="Fer4_20"/>
    <property type="match status" value="1"/>
</dbReference>
<feature type="binding site" evidence="10">
    <location>
        <position position="171"/>
    </location>
    <ligand>
        <name>[4Fe-4S] cluster</name>
        <dbReference type="ChEBI" id="CHEBI:49883"/>
        <label>3</label>
    </ligand>
</feature>
<dbReference type="InterPro" id="IPR017900">
    <property type="entry name" value="4Fe4S_Fe_S_CS"/>
</dbReference>
<dbReference type="GO" id="GO:0051539">
    <property type="term" value="F:4 iron, 4 sulfur cluster binding"/>
    <property type="evidence" value="ECO:0007669"/>
    <property type="project" value="UniProtKB-UniRule"/>
</dbReference>
<feature type="domain" description="4Fe-4S ferredoxin-type" evidence="11">
    <location>
        <begin position="159"/>
        <end position="188"/>
    </location>
</feature>
<keyword evidence="7 10" id="KW-0408">Iron</keyword>
<dbReference type="Gene3D" id="3.50.50.60">
    <property type="entry name" value="FAD/NAD(P)-binding domain"/>
    <property type="match status" value="2"/>
</dbReference>
<keyword evidence="10" id="KW-1003">Cell membrane</keyword>
<comment type="similarity">
    <text evidence="10">Belongs to the 4Fe4S bacterial-type ferredoxin family. RnfB subfamily.</text>
</comment>
<evidence type="ECO:0000256" key="2">
    <source>
        <dbReference type="ARBA" id="ARBA00022485"/>
    </source>
</evidence>
<dbReference type="SUPFAM" id="SSF54862">
    <property type="entry name" value="4Fe-4S ferredoxins"/>
    <property type="match status" value="1"/>
</dbReference>
<dbReference type="InterPro" id="IPR028261">
    <property type="entry name" value="DPD_II"/>
</dbReference>
<comment type="cofactor">
    <cofactor evidence="10">
        <name>[4Fe-4S] cluster</name>
        <dbReference type="ChEBI" id="CHEBI:49883"/>
    </cofactor>
    <text evidence="10">Binds 3 [4Fe-4S] clusters.</text>
</comment>
<feature type="binding site" evidence="10">
    <location>
        <position position="178"/>
    </location>
    <ligand>
        <name>[4Fe-4S] cluster</name>
        <dbReference type="ChEBI" id="CHEBI:49883"/>
        <label>2</label>
    </ligand>
</feature>
<reference evidence="13 14" key="1">
    <citation type="submission" date="2020-08" db="EMBL/GenBank/DDBJ databases">
        <title>Bridging the membrane lipid divide: bacteria of the FCB group superphylum have the potential to synthesize archaeal ether lipids.</title>
        <authorList>
            <person name="Villanueva L."/>
            <person name="Von Meijenfeldt F.A.B."/>
            <person name="Westbye A.B."/>
            <person name="Yadav S."/>
            <person name="Hopmans E.C."/>
            <person name="Dutilh B.E."/>
            <person name="Sinninghe Damste J.S."/>
        </authorList>
    </citation>
    <scope>NUCLEOTIDE SEQUENCE [LARGE SCALE GENOMIC DNA]</scope>
    <source>
        <strain evidence="13">NIOZ-UU30</strain>
    </source>
</reference>
<dbReference type="PROSITE" id="PS00198">
    <property type="entry name" value="4FE4S_FER_1"/>
    <property type="match status" value="1"/>
</dbReference>
<evidence type="ECO:0000256" key="5">
    <source>
        <dbReference type="ARBA" id="ARBA00022967"/>
    </source>
</evidence>
<accession>A0A8J6NM74</accession>
<dbReference type="InterPro" id="IPR017896">
    <property type="entry name" value="4Fe4S_Fe-S-bd"/>
</dbReference>
<comment type="caution">
    <text evidence="13">The sequence shown here is derived from an EMBL/GenBank/DDBJ whole genome shotgun (WGS) entry which is preliminary data.</text>
</comment>
<dbReference type="Pfam" id="PF07992">
    <property type="entry name" value="Pyr_redox_2"/>
    <property type="match status" value="1"/>
</dbReference>
<keyword evidence="9 10" id="KW-0472">Membrane</keyword>
<protein>
    <recommendedName>
        <fullName evidence="10">Ion-translocating oxidoreductase complex subunit B</fullName>
        <ecNumber evidence="10">7.-.-.-</ecNumber>
    </recommendedName>
    <alternativeName>
        <fullName evidence="10">Rnf electron transport complex subunit B</fullName>
    </alternativeName>
</protein>
<evidence type="ECO:0000259" key="12">
    <source>
        <dbReference type="PROSITE" id="PS51656"/>
    </source>
</evidence>
<dbReference type="PRINTS" id="PR00419">
    <property type="entry name" value="ADXRDTASE"/>
</dbReference>
<evidence type="ECO:0000256" key="8">
    <source>
        <dbReference type="ARBA" id="ARBA00023014"/>
    </source>
</evidence>
<feature type="binding site" evidence="10">
    <location>
        <position position="138"/>
    </location>
    <ligand>
        <name>[4Fe-4S] cluster</name>
        <dbReference type="ChEBI" id="CHEBI:49883"/>
        <label>2</label>
    </ligand>
</feature>
<dbReference type="PROSITE" id="PS51656">
    <property type="entry name" value="4FE4S"/>
    <property type="match status" value="1"/>
</dbReference>
<comment type="subcellular location">
    <subcellularLocation>
        <location evidence="10">Cell membrane</location>
    </subcellularLocation>
</comment>
<feature type="binding site" evidence="10">
    <location>
        <position position="134"/>
    </location>
    <ligand>
        <name>[4Fe-4S] cluster</name>
        <dbReference type="ChEBI" id="CHEBI:49883"/>
        <label>2</label>
    </ligand>
</feature>
<feature type="binding site" evidence="10">
    <location>
        <position position="168"/>
    </location>
    <ligand>
        <name>[4Fe-4S] cluster</name>
        <dbReference type="ChEBI" id="CHEBI:49883"/>
        <label>3</label>
    </ligand>
</feature>
<evidence type="ECO:0000256" key="3">
    <source>
        <dbReference type="ARBA" id="ARBA00022723"/>
    </source>
</evidence>
<evidence type="ECO:0000256" key="7">
    <source>
        <dbReference type="ARBA" id="ARBA00023004"/>
    </source>
</evidence>
<comment type="subunit">
    <text evidence="10">The complex is composed of six subunits: RnfA, RnfB, RnfC, RnfD, RnfE and RnfG.</text>
</comment>
<name>A0A8J6NM74_9BACT</name>
<evidence type="ECO:0000259" key="11">
    <source>
        <dbReference type="PROSITE" id="PS51379"/>
    </source>
</evidence>
<gene>
    <name evidence="10" type="primary">rnfB</name>
    <name evidence="13" type="ORF">H8E23_14520</name>
</gene>
<comment type="function">
    <text evidence="10">Part of a membrane-bound complex that couples electron transfer with translocation of ions across the membrane.</text>
</comment>
<evidence type="ECO:0000313" key="13">
    <source>
        <dbReference type="EMBL" id="MBC8362597.1"/>
    </source>
</evidence>
<evidence type="ECO:0000256" key="9">
    <source>
        <dbReference type="ARBA" id="ARBA00023136"/>
    </source>
</evidence>
<dbReference type="GO" id="GO:0022900">
    <property type="term" value="P:electron transport chain"/>
    <property type="evidence" value="ECO:0007669"/>
    <property type="project" value="UniProtKB-UniRule"/>
</dbReference>
<dbReference type="HAMAP" id="MF_00463">
    <property type="entry name" value="RsxB_RnfB"/>
    <property type="match status" value="1"/>
</dbReference>
<feature type="binding site" evidence="10">
    <location>
        <position position="50"/>
    </location>
    <ligand>
        <name>[4Fe-4S] cluster</name>
        <dbReference type="ChEBI" id="CHEBI:49883"/>
        <label>1</label>
    </ligand>
</feature>
<proteinExistence type="inferred from homology"/>
<dbReference type="EMBL" id="JACNJH010000206">
    <property type="protein sequence ID" value="MBC8362597.1"/>
    <property type="molecule type" value="Genomic_DNA"/>
</dbReference>
<dbReference type="Gene3D" id="1.10.15.40">
    <property type="entry name" value="Electron transport complex subunit B, putative Fe-S cluster"/>
    <property type="match status" value="1"/>
</dbReference>
<feature type="binding site" evidence="10">
    <location>
        <position position="148"/>
    </location>
    <ligand>
        <name>[4Fe-4S] cluster</name>
        <dbReference type="ChEBI" id="CHEBI:49883"/>
        <label>3</label>
    </ligand>
</feature>
<dbReference type="PANTHER" id="PTHR42783:SF3">
    <property type="entry name" value="GLUTAMATE SYNTHASE [NADPH] SMALL CHAIN-RELATED"/>
    <property type="match status" value="1"/>
</dbReference>
<feature type="domain" description="4Fe-4S" evidence="12">
    <location>
        <begin position="30"/>
        <end position="89"/>
    </location>
</feature>
<dbReference type="Gene3D" id="1.10.1060.10">
    <property type="entry name" value="Alpha-helical ferredoxin"/>
    <property type="match status" value="1"/>
</dbReference>
<dbReference type="GO" id="GO:0005886">
    <property type="term" value="C:plasma membrane"/>
    <property type="evidence" value="ECO:0007669"/>
    <property type="project" value="UniProtKB-SubCell"/>
</dbReference>
<keyword evidence="4 10" id="KW-0677">Repeat</keyword>
<dbReference type="GO" id="GO:0016491">
    <property type="term" value="F:oxidoreductase activity"/>
    <property type="evidence" value="ECO:0007669"/>
    <property type="project" value="InterPro"/>
</dbReference>
<evidence type="ECO:0000256" key="6">
    <source>
        <dbReference type="ARBA" id="ARBA00022982"/>
    </source>
</evidence>
<dbReference type="InterPro" id="IPR036188">
    <property type="entry name" value="FAD/NAD-bd_sf"/>
</dbReference>
<keyword evidence="5 10" id="KW-1278">Translocase</keyword>
<feature type="binding site" evidence="10">
    <location>
        <position position="174"/>
    </location>
    <ligand>
        <name>[4Fe-4S] cluster</name>
        <dbReference type="ChEBI" id="CHEBI:49883"/>
        <label>3</label>
    </ligand>
</feature>
<dbReference type="PROSITE" id="PS51379">
    <property type="entry name" value="4FE4S_FER_2"/>
    <property type="match status" value="2"/>
</dbReference>
<keyword evidence="3 10" id="KW-0479">Metal-binding</keyword>
<comment type="caution">
    <text evidence="10">Lacks conserved residue(s) required for the propagation of feature annotation.</text>
</comment>
<dbReference type="EC" id="7.-.-.-" evidence="10"/>
<evidence type="ECO:0000256" key="1">
    <source>
        <dbReference type="ARBA" id="ARBA00022448"/>
    </source>
</evidence>
<dbReference type="InterPro" id="IPR010207">
    <property type="entry name" value="Elect_transpt_cplx_RnfB/RsxB"/>
</dbReference>
<dbReference type="InterPro" id="IPR007202">
    <property type="entry name" value="4Fe-4S_dom"/>
</dbReference>
<keyword evidence="6 10" id="KW-0249">Electron transport</keyword>
<evidence type="ECO:0000256" key="10">
    <source>
        <dbReference type="HAMAP-Rule" id="MF_00463"/>
    </source>
</evidence>
<dbReference type="GO" id="GO:0046872">
    <property type="term" value="F:metal ion binding"/>
    <property type="evidence" value="ECO:0007669"/>
    <property type="project" value="UniProtKB-KW"/>
</dbReference>
<dbReference type="AlphaFoldDB" id="A0A8J6NM74"/>
<sequence>MVVTSILVMGGLGFLAAVLLSVAARVFYVKEDPRIESIKDVLPGLNCGGCGLPGCAAAAAAIVKGKAHYYICQVGGTETADAVARIMGVAPALLEPQVTLMRCKSSRRVESRYHYAGAPDCRAEAVLYGGSKQCETACLGHGTCVTVCGFNAIRMGPNRIPVINPDKCKRCRQCVKVCPTGVISIMSISDHLLHLNQTSECLAPCIQKCPAHIDVPRYIQRLRQGDFAGALLTIKERNPLPASCGRVCLHPCETICRRNIAENGVAINGLQRFLSEWEMESGRRLSIYCAPDTGHRAAIIGGGPAGLACAYFLRRLGHHPTIFEAKPKLGGMLSYGIPEYRLPKRVVDWEIEGILKLGIEARTQCVFGQDFNFKTLQDEGFAAVFLGIGAWVVPPLGIPGETAEGVIASLEFLDHVGRTLHSLDTRHVVVIGESNTAMDCSRSCIRLGAKSVTVLCPCNREDMSASKRDIEHAIEEGVHILFRTQPIRAKADSAGHVTHLEYIRLTEPAQAHADDIRTRSGSGSETLLQADMVIVALERKPDLACLHHGPEPFAFKITAQHTLDVDEDTMQTARPHVFAAGDLHTGRDTVIKAVAGGRRAARSMHYFLTRKKIPVPENLQKKIIPKSILKHVLVINRLPRIKFGELPVEIRRRSFTEEVQGSISRKDALLEARRCLNCGLICYDSGIARIFH</sequence>
<evidence type="ECO:0000256" key="4">
    <source>
        <dbReference type="ARBA" id="ARBA00022737"/>
    </source>
</evidence>
<feature type="binding site" evidence="10">
    <location>
        <position position="47"/>
    </location>
    <ligand>
        <name>[4Fe-4S] cluster</name>
        <dbReference type="ChEBI" id="CHEBI:49883"/>
        <label>1</label>
    </ligand>
</feature>
<dbReference type="GO" id="GO:0009055">
    <property type="term" value="F:electron transfer activity"/>
    <property type="evidence" value="ECO:0007669"/>
    <property type="project" value="InterPro"/>
</dbReference>
<feature type="binding site" evidence="10">
    <location>
        <position position="72"/>
    </location>
    <ligand>
        <name>[4Fe-4S] cluster</name>
        <dbReference type="ChEBI" id="CHEBI:49883"/>
        <label>1</label>
    </ligand>
</feature>
<dbReference type="Proteomes" id="UP000603434">
    <property type="component" value="Unassembled WGS sequence"/>
</dbReference>